<dbReference type="InterPro" id="IPR029063">
    <property type="entry name" value="SAM-dependent_MTases_sf"/>
</dbReference>
<evidence type="ECO:0000259" key="2">
    <source>
        <dbReference type="Pfam" id="PF22013"/>
    </source>
</evidence>
<protein>
    <submittedName>
        <fullName evidence="3">Class I SAM-dependent methyltransferase</fullName>
    </submittedName>
</protein>
<dbReference type="eggNOG" id="COG2265">
    <property type="taxonomic scope" value="Bacteria"/>
</dbReference>
<reference evidence="3 4" key="1">
    <citation type="journal article" date="2008" name="Int. J. Syst. Evol. Microbiol.">
        <title>Bizionia argentinensis sp. nov., isolated from surface marine water in Antarctica.</title>
        <authorList>
            <person name="Bercovich A."/>
            <person name="Vazquez S.C."/>
            <person name="Yankilevich P."/>
            <person name="Coria S.H."/>
            <person name="Foti M."/>
            <person name="Hernandez E."/>
            <person name="Vidal A."/>
            <person name="Ruberto L."/>
            <person name="Melo C."/>
            <person name="Marenssi S."/>
            <person name="Criscuolo M."/>
            <person name="Memoli M."/>
            <person name="Arguelles M."/>
            <person name="Mac Cormack W.P."/>
        </authorList>
    </citation>
    <scope>NUCLEOTIDE SEQUENCE [LARGE SCALE GENOMIC DNA]</scope>
    <source>
        <strain evidence="3 4">JUB59</strain>
    </source>
</reference>
<dbReference type="Pfam" id="PF22013">
    <property type="entry name" value="PG_1098_Fer"/>
    <property type="match status" value="1"/>
</dbReference>
<comment type="caution">
    <text evidence="3">The sequence shown here is derived from an EMBL/GenBank/DDBJ whole genome shotgun (WGS) entry which is preliminary data.</text>
</comment>
<proteinExistence type="predicted"/>
<name>G2E937_9FLAO</name>
<dbReference type="GO" id="GO:0008168">
    <property type="term" value="F:methyltransferase activity"/>
    <property type="evidence" value="ECO:0007669"/>
    <property type="project" value="UniProtKB-KW"/>
</dbReference>
<evidence type="ECO:0000259" key="1">
    <source>
        <dbReference type="Pfam" id="PF18096"/>
    </source>
</evidence>
<dbReference type="InterPro" id="IPR054168">
    <property type="entry name" value="PG_1098_Fer"/>
</dbReference>
<dbReference type="InterPro" id="IPR041497">
    <property type="entry name" value="Thump-like"/>
</dbReference>
<keyword evidence="3" id="KW-0808">Transferase</keyword>
<evidence type="ECO:0000313" key="3">
    <source>
        <dbReference type="EMBL" id="EGV44876.2"/>
    </source>
</evidence>
<dbReference type="SUPFAM" id="SSF53335">
    <property type="entry name" value="S-adenosyl-L-methionine-dependent methyltransferases"/>
    <property type="match status" value="1"/>
</dbReference>
<evidence type="ECO:0000313" key="4">
    <source>
        <dbReference type="Proteomes" id="UP000003730"/>
    </source>
</evidence>
<feature type="domain" description="THUMP-like" evidence="1">
    <location>
        <begin position="322"/>
        <end position="391"/>
    </location>
</feature>
<dbReference type="AlphaFoldDB" id="G2E937"/>
<feature type="domain" description="PG-1098 ferredoxin-like" evidence="2">
    <location>
        <begin position="279"/>
        <end position="321"/>
    </location>
</feature>
<dbReference type="OrthoDB" id="1000417at2"/>
<sequence length="398" mass="45018">MNSAILHTENQDFIDAHLNTDSTQLLFGKSPAESVTIKALVEQIEAKERCRNKLPTWFKTPLIYYPNKLNIEQTSSEITAKYKASIVFGATILDVTGGFGVDSFYFSKNFKQVVHCEINSDLSAIVSHNFKQLEVHNIQTVLDDGISYLINGKTNYDWVYIDPSRRHDSKGKVFFLSDCLPNVPKHLNSLFRHTNNILIKTSPLLDISSGIQELEAVKAIHIVALNNEVKELLWVLEKDYNGSIAIKTINLDKDNDQVFNFNLNEESLAQATYSLPQKFLYEPNAAILKSGAFNLLSKELKIDKLHQHTHLYTSMALIGFPGRSFEIIEIAAYSKKVFKKLGIPKANITTRNFPESVASIRKKLKIADGGETYIFFVTNIQNERIAIICKKTFKSFTS</sequence>
<dbReference type="GO" id="GO:0032259">
    <property type="term" value="P:methylation"/>
    <property type="evidence" value="ECO:0007669"/>
    <property type="project" value="UniProtKB-KW"/>
</dbReference>
<dbReference type="Gene3D" id="3.40.50.150">
    <property type="entry name" value="Vaccinia Virus protein VP39"/>
    <property type="match status" value="1"/>
</dbReference>
<dbReference type="STRING" id="1046627.BZARG_48"/>
<dbReference type="Proteomes" id="UP000003730">
    <property type="component" value="Unassembled WGS sequence"/>
</dbReference>
<dbReference type="PATRIC" id="fig|1046627.3.peg.64"/>
<keyword evidence="3" id="KW-0489">Methyltransferase</keyword>
<organism evidence="3 4">
    <name type="scientific">Bizionia argentinensis JUB59</name>
    <dbReference type="NCBI Taxonomy" id="1046627"/>
    <lineage>
        <taxon>Bacteria</taxon>
        <taxon>Pseudomonadati</taxon>
        <taxon>Bacteroidota</taxon>
        <taxon>Flavobacteriia</taxon>
        <taxon>Flavobacteriales</taxon>
        <taxon>Flavobacteriaceae</taxon>
        <taxon>Bizionia</taxon>
    </lineage>
</organism>
<accession>G2E937</accession>
<dbReference type="EMBL" id="AFXZ01000002">
    <property type="protein sequence ID" value="EGV44876.2"/>
    <property type="molecule type" value="Genomic_DNA"/>
</dbReference>
<keyword evidence="4" id="KW-1185">Reference proteome</keyword>
<dbReference type="Pfam" id="PF18096">
    <property type="entry name" value="Thump_like"/>
    <property type="match status" value="1"/>
</dbReference>
<dbReference type="Gene3D" id="1.10.10.1110">
    <property type="entry name" value="Methyltransferase PG1098, N-terminal domain"/>
    <property type="match status" value="1"/>
</dbReference>
<gene>
    <name evidence="3" type="ORF">BZARG_48</name>
</gene>